<name>A0A3G5A2I1_9VIRU</name>
<sequence>MKIMNVCCNDYVGMSVLQSHGQLHISIDAKQATYDANFLKACVDSIMKTCNPKKPYFFCDDNLHESIIIEAAPKQGSLIFVTLRPLFDSKIYKLKFVGIIDQPIFYICSNKSSFDDIKTKLACKYKNCRDGNFFFNDEMIDRMKPIDRYGFKYGNSEPNEIIYRNG</sequence>
<protein>
    <submittedName>
        <fullName evidence="1">Uncharacterized protein</fullName>
    </submittedName>
</protein>
<evidence type="ECO:0000313" key="1">
    <source>
        <dbReference type="EMBL" id="AYV80043.1"/>
    </source>
</evidence>
<reference evidence="1" key="1">
    <citation type="submission" date="2018-10" db="EMBL/GenBank/DDBJ databases">
        <title>Hidden diversity of soil giant viruses.</title>
        <authorList>
            <person name="Schulz F."/>
            <person name="Alteio L."/>
            <person name="Goudeau D."/>
            <person name="Ryan E.M."/>
            <person name="Malmstrom R.R."/>
            <person name="Blanchard J."/>
            <person name="Woyke T."/>
        </authorList>
    </citation>
    <scope>NUCLEOTIDE SEQUENCE</scope>
    <source>
        <strain evidence="1">GAV1</strain>
    </source>
</reference>
<accession>A0A3G5A2I1</accession>
<gene>
    <name evidence="1" type="ORF">Gaeavirus6_18</name>
</gene>
<proteinExistence type="predicted"/>
<organism evidence="1">
    <name type="scientific">Gaeavirus sp</name>
    <dbReference type="NCBI Taxonomy" id="2487767"/>
    <lineage>
        <taxon>Viruses</taxon>
        <taxon>Varidnaviria</taxon>
        <taxon>Bamfordvirae</taxon>
        <taxon>Nucleocytoviricota</taxon>
        <taxon>Megaviricetes</taxon>
        <taxon>Imitervirales</taxon>
        <taxon>Mimiviridae</taxon>
        <taxon>Klosneuvirinae</taxon>
    </lineage>
</organism>
<dbReference type="EMBL" id="MK072204">
    <property type="protein sequence ID" value="AYV80043.1"/>
    <property type="molecule type" value="Genomic_DNA"/>
</dbReference>